<evidence type="ECO:0000256" key="1">
    <source>
        <dbReference type="ARBA" id="ARBA00001282"/>
    </source>
</evidence>
<dbReference type="RefSeq" id="WP_090204472.1">
    <property type="nucleotide sequence ID" value="NZ_FOFO01000006.1"/>
</dbReference>
<comment type="function">
    <text evidence="7">Catalyzes the formation of 4-diphosphocytidyl-2-C-methyl-D-erythritol from CTP and 2-C-methyl-D-erythritol 4-phosphate (MEP).</text>
</comment>
<feature type="site" description="Positions MEP for the nucleophilic attack" evidence="7">
    <location>
        <position position="217"/>
    </location>
</feature>
<dbReference type="EMBL" id="FOFO01000006">
    <property type="protein sequence ID" value="SEP79918.1"/>
    <property type="molecule type" value="Genomic_DNA"/>
</dbReference>
<feature type="site" description="Transition state stabilizer" evidence="7">
    <location>
        <position position="21"/>
    </location>
</feature>
<dbReference type="InterPro" id="IPR001228">
    <property type="entry name" value="IspD"/>
</dbReference>
<evidence type="ECO:0000256" key="2">
    <source>
        <dbReference type="ARBA" id="ARBA00004787"/>
    </source>
</evidence>
<evidence type="ECO:0000256" key="6">
    <source>
        <dbReference type="ARBA" id="ARBA00023229"/>
    </source>
</evidence>
<dbReference type="GO" id="GO:0050518">
    <property type="term" value="F:2-C-methyl-D-erythritol 4-phosphate cytidylyltransferase activity"/>
    <property type="evidence" value="ECO:0007669"/>
    <property type="project" value="UniProtKB-UniRule"/>
</dbReference>
<evidence type="ECO:0000256" key="5">
    <source>
        <dbReference type="ARBA" id="ARBA00022695"/>
    </source>
</evidence>
<keyword evidence="9" id="KW-1185">Reference proteome</keyword>
<protein>
    <recommendedName>
        <fullName evidence="7">2-C-methyl-D-erythritol 4-phosphate cytidylyltransferase</fullName>
        <ecNumber evidence="7">2.7.7.60</ecNumber>
    </recommendedName>
    <alternativeName>
        <fullName evidence="7">4-diphosphocytidyl-2C-methyl-D-erythritol synthase</fullName>
    </alternativeName>
    <alternativeName>
        <fullName evidence="7">MEP cytidylyltransferase</fullName>
        <shortName evidence="7">MCT</shortName>
    </alternativeName>
</protein>
<dbReference type="InterPro" id="IPR018294">
    <property type="entry name" value="ISPD_synthase_CS"/>
</dbReference>
<proteinExistence type="inferred from homology"/>
<comment type="similarity">
    <text evidence="3 7">Belongs to the IspD/TarI cytidylyltransferase family. IspD subfamily.</text>
</comment>
<name>A0A1H9AVF4_9GAMM</name>
<dbReference type="PROSITE" id="PS01295">
    <property type="entry name" value="ISPD"/>
    <property type="match status" value="1"/>
</dbReference>
<dbReference type="CDD" id="cd02516">
    <property type="entry name" value="CDP-ME_synthetase"/>
    <property type="match status" value="1"/>
</dbReference>
<dbReference type="NCBIfam" id="TIGR00453">
    <property type="entry name" value="ispD"/>
    <property type="match status" value="1"/>
</dbReference>
<dbReference type="OrthoDB" id="9806837at2"/>
<dbReference type="Gene3D" id="3.90.550.10">
    <property type="entry name" value="Spore Coat Polysaccharide Biosynthesis Protein SpsA, Chain A"/>
    <property type="match status" value="1"/>
</dbReference>
<dbReference type="PANTHER" id="PTHR32125:SF4">
    <property type="entry name" value="2-C-METHYL-D-ERYTHRITOL 4-PHOSPHATE CYTIDYLYLTRANSFERASE, CHLOROPLASTIC"/>
    <property type="match status" value="1"/>
</dbReference>
<dbReference type="GO" id="GO:0019288">
    <property type="term" value="P:isopentenyl diphosphate biosynthetic process, methylerythritol 4-phosphate pathway"/>
    <property type="evidence" value="ECO:0007669"/>
    <property type="project" value="UniProtKB-UniRule"/>
</dbReference>
<dbReference type="InterPro" id="IPR034683">
    <property type="entry name" value="IspD/TarI"/>
</dbReference>
<accession>A0A1H9AVF4</accession>
<feature type="site" description="Transition state stabilizer" evidence="7">
    <location>
        <position position="28"/>
    </location>
</feature>
<evidence type="ECO:0000256" key="3">
    <source>
        <dbReference type="ARBA" id="ARBA00009789"/>
    </source>
</evidence>
<evidence type="ECO:0000256" key="7">
    <source>
        <dbReference type="HAMAP-Rule" id="MF_00108"/>
    </source>
</evidence>
<dbReference type="InterPro" id="IPR029044">
    <property type="entry name" value="Nucleotide-diphossugar_trans"/>
</dbReference>
<gene>
    <name evidence="7" type="primary">ispD</name>
    <name evidence="8" type="ORF">SAMN05421693_10674</name>
</gene>
<dbReference type="InterPro" id="IPR050088">
    <property type="entry name" value="IspD/TarI_cytidylyltransf_bact"/>
</dbReference>
<feature type="site" description="Positions MEP for the nucleophilic attack" evidence="7">
    <location>
        <position position="161"/>
    </location>
</feature>
<dbReference type="Proteomes" id="UP000199496">
    <property type="component" value="Unassembled WGS sequence"/>
</dbReference>
<evidence type="ECO:0000313" key="8">
    <source>
        <dbReference type="EMBL" id="SEP79918.1"/>
    </source>
</evidence>
<dbReference type="SUPFAM" id="SSF53448">
    <property type="entry name" value="Nucleotide-diphospho-sugar transferases"/>
    <property type="match status" value="1"/>
</dbReference>
<keyword evidence="5 7" id="KW-0548">Nucleotidyltransferase</keyword>
<evidence type="ECO:0000313" key="9">
    <source>
        <dbReference type="Proteomes" id="UP000199496"/>
    </source>
</evidence>
<comment type="pathway">
    <text evidence="2 7">Isoprenoid biosynthesis; isopentenyl diphosphate biosynthesis via DXP pathway; isopentenyl diphosphate from 1-deoxy-D-xylulose 5-phosphate: step 2/6.</text>
</comment>
<sequence length="239" mass="26117">MTKTKTPGFWAVIPAAGVGRRMGADRPKQYLPLAGRTVLEHTLDIFFRHPRISGVVLVISADDGWFKDLDIKANKPLWVVDGGTERCHSVLNGLGVLMNHVDSQDWVLVHDAARPCLSDEDLDHLLDTLHNDPVGGILATPVRDTKKRAGPDGRIAATVDRGAMWRAFTPQMFRLGALEQALAQALAEDFLVTDEASAMEHAGQAPLLVEGSARNIKITQPEDLSLAAFYLSRQQTTGH</sequence>
<dbReference type="PANTHER" id="PTHR32125">
    <property type="entry name" value="2-C-METHYL-D-ERYTHRITOL 4-PHOSPHATE CYTIDYLYLTRANSFERASE, CHLOROPLASTIC"/>
    <property type="match status" value="1"/>
</dbReference>
<organism evidence="8 9">
    <name type="scientific">Ectothiorhodospira magna</name>
    <dbReference type="NCBI Taxonomy" id="867345"/>
    <lineage>
        <taxon>Bacteria</taxon>
        <taxon>Pseudomonadati</taxon>
        <taxon>Pseudomonadota</taxon>
        <taxon>Gammaproteobacteria</taxon>
        <taxon>Chromatiales</taxon>
        <taxon>Ectothiorhodospiraceae</taxon>
        <taxon>Ectothiorhodospira</taxon>
    </lineage>
</organism>
<dbReference type="STRING" id="867345.SAMN05421693_10674"/>
<keyword evidence="4 7" id="KW-0808">Transferase</keyword>
<evidence type="ECO:0000256" key="4">
    <source>
        <dbReference type="ARBA" id="ARBA00022679"/>
    </source>
</evidence>
<dbReference type="FunFam" id="3.90.550.10:FF:000003">
    <property type="entry name" value="2-C-methyl-D-erythritol 4-phosphate cytidylyltransferase"/>
    <property type="match status" value="1"/>
</dbReference>
<reference evidence="8 9" key="1">
    <citation type="submission" date="2016-10" db="EMBL/GenBank/DDBJ databases">
        <authorList>
            <person name="de Groot N.N."/>
        </authorList>
    </citation>
    <scope>NUCLEOTIDE SEQUENCE [LARGE SCALE GENOMIC DNA]</scope>
    <source>
        <strain evidence="8 9">B7-7</strain>
    </source>
</reference>
<keyword evidence="6 7" id="KW-0414">Isoprene biosynthesis</keyword>
<dbReference type="EC" id="2.7.7.60" evidence="7"/>
<dbReference type="UniPathway" id="UPA00056">
    <property type="reaction ID" value="UER00093"/>
</dbReference>
<dbReference type="Pfam" id="PF01128">
    <property type="entry name" value="IspD"/>
    <property type="match status" value="1"/>
</dbReference>
<dbReference type="HAMAP" id="MF_00108">
    <property type="entry name" value="IspD"/>
    <property type="match status" value="1"/>
</dbReference>
<dbReference type="AlphaFoldDB" id="A0A1H9AVF4"/>
<comment type="catalytic activity">
    <reaction evidence="1 7">
        <text>2-C-methyl-D-erythritol 4-phosphate + CTP + H(+) = 4-CDP-2-C-methyl-D-erythritol + diphosphate</text>
        <dbReference type="Rhea" id="RHEA:13429"/>
        <dbReference type="ChEBI" id="CHEBI:15378"/>
        <dbReference type="ChEBI" id="CHEBI:33019"/>
        <dbReference type="ChEBI" id="CHEBI:37563"/>
        <dbReference type="ChEBI" id="CHEBI:57823"/>
        <dbReference type="ChEBI" id="CHEBI:58262"/>
        <dbReference type="EC" id="2.7.7.60"/>
    </reaction>
</comment>